<dbReference type="InterPro" id="IPR006685">
    <property type="entry name" value="MscS_channel_2nd"/>
</dbReference>
<evidence type="ECO:0000256" key="7">
    <source>
        <dbReference type="RuleBase" id="RU369025"/>
    </source>
</evidence>
<sequence>MPDVNPSDLYARFQTLLPLIVSNALNVLGAIVILIIGLWLSGRCHTWVVRALSKTPQFDAMLKSFFGSLVRYLVLTVTVLAVLSQFGIQTTSLVAVLGAAGLAVGLALQGTLSNLAAGVMLLIFRPFRIGHKVQVGGIIGTVKELSLFWTELVTDDKVQVIVPNSGVWGQPLRNFSHYPVTSHAGEARFRVPEATDLAAATGIVLGAAEAHPRVLKDPAPTLLLDRTTTENALEIVLGFSVAEDEVPKVKSDLYRTVHDQLAKVTPTA</sequence>
<keyword evidence="7" id="KW-0997">Cell inner membrane</keyword>
<dbReference type="Proteomes" id="UP000646365">
    <property type="component" value="Unassembled WGS sequence"/>
</dbReference>
<proteinExistence type="inferred from homology"/>
<accession>A0A8J2Z0B9</accession>
<gene>
    <name evidence="10" type="ORF">GCM10011611_60550</name>
</gene>
<evidence type="ECO:0000259" key="8">
    <source>
        <dbReference type="Pfam" id="PF00924"/>
    </source>
</evidence>
<feature type="domain" description="Mechanosensitive ion channel MscS" evidence="8">
    <location>
        <begin position="111"/>
        <end position="177"/>
    </location>
</feature>
<evidence type="ECO:0000256" key="6">
    <source>
        <dbReference type="ARBA" id="ARBA00023136"/>
    </source>
</evidence>
<keyword evidence="11" id="KW-1185">Reference proteome</keyword>
<keyword evidence="3" id="KW-1003">Cell membrane</keyword>
<reference evidence="10" key="2">
    <citation type="submission" date="2020-09" db="EMBL/GenBank/DDBJ databases">
        <authorList>
            <person name="Sun Q."/>
            <person name="Zhou Y."/>
        </authorList>
    </citation>
    <scope>NUCLEOTIDE SEQUENCE</scope>
    <source>
        <strain evidence="10">CGMCC 1.15725</strain>
    </source>
</reference>
<keyword evidence="5 7" id="KW-1133">Transmembrane helix</keyword>
<comment type="caution">
    <text evidence="10">The sequence shown here is derived from an EMBL/GenBank/DDBJ whole genome shotgun (WGS) entry which is preliminary data.</text>
</comment>
<evidence type="ECO:0000256" key="3">
    <source>
        <dbReference type="ARBA" id="ARBA00022475"/>
    </source>
</evidence>
<keyword evidence="7" id="KW-0407">Ion channel</keyword>
<dbReference type="Gene3D" id="1.10.287.1260">
    <property type="match status" value="1"/>
</dbReference>
<keyword evidence="7" id="KW-0406">Ion transport</keyword>
<feature type="transmembrane region" description="Helical" evidence="7">
    <location>
        <begin position="94"/>
        <end position="124"/>
    </location>
</feature>
<evidence type="ECO:0000313" key="10">
    <source>
        <dbReference type="EMBL" id="GGF45955.1"/>
    </source>
</evidence>
<dbReference type="InterPro" id="IPR008910">
    <property type="entry name" value="MSC_TM_helix"/>
</dbReference>
<evidence type="ECO:0000313" key="11">
    <source>
        <dbReference type="Proteomes" id="UP000646365"/>
    </source>
</evidence>
<protein>
    <recommendedName>
        <fullName evidence="7">Small-conductance mechanosensitive channel</fullName>
    </recommendedName>
</protein>
<evidence type="ECO:0000256" key="2">
    <source>
        <dbReference type="ARBA" id="ARBA00008017"/>
    </source>
</evidence>
<dbReference type="Gene3D" id="2.30.30.60">
    <property type="match status" value="1"/>
</dbReference>
<keyword evidence="4 7" id="KW-0812">Transmembrane</keyword>
<evidence type="ECO:0000256" key="1">
    <source>
        <dbReference type="ARBA" id="ARBA00004651"/>
    </source>
</evidence>
<evidence type="ECO:0000256" key="5">
    <source>
        <dbReference type="ARBA" id="ARBA00022989"/>
    </source>
</evidence>
<evidence type="ECO:0000256" key="4">
    <source>
        <dbReference type="ARBA" id="ARBA00022692"/>
    </source>
</evidence>
<keyword evidence="7" id="KW-0813">Transport</keyword>
<feature type="domain" description="Mechanosensitive ion channel transmembrane helices 2/3" evidence="9">
    <location>
        <begin position="69"/>
        <end position="109"/>
    </location>
</feature>
<dbReference type="InterPro" id="IPR011066">
    <property type="entry name" value="MscS_channel_C_sf"/>
</dbReference>
<comment type="subunit">
    <text evidence="7">Homoheptamer.</text>
</comment>
<dbReference type="InterPro" id="IPR049142">
    <property type="entry name" value="MS_channel_1st"/>
</dbReference>
<comment type="function">
    <text evidence="7">Mechanosensitive channel that participates in the regulation of osmotic pressure changes within the cell, opening in response to stretch forces in the membrane lipid bilayer, without the need for other proteins. Contributes to normal resistance to hypoosmotic shock. Forms an ion channel of 1.0 nanosiemens conductance with a slight preference for anions.</text>
</comment>
<comment type="caution">
    <text evidence="7">Lacks conserved residue(s) required for the propagation of feature annotation.</text>
</comment>
<dbReference type="InterPro" id="IPR045275">
    <property type="entry name" value="MscS_archaea/bacteria_type"/>
</dbReference>
<dbReference type="AlphaFoldDB" id="A0A8J2Z0B9"/>
<feature type="transmembrane region" description="Helical" evidence="7">
    <location>
        <begin position="20"/>
        <end position="40"/>
    </location>
</feature>
<dbReference type="Gene3D" id="3.30.70.100">
    <property type="match status" value="1"/>
</dbReference>
<comment type="subcellular location">
    <subcellularLocation>
        <location evidence="7">Cell inner membrane</location>
        <topology evidence="7">Multi-pass membrane protein</topology>
    </subcellularLocation>
    <subcellularLocation>
        <location evidence="1">Cell membrane</location>
        <topology evidence="1">Multi-pass membrane protein</topology>
    </subcellularLocation>
</comment>
<dbReference type="InterPro" id="IPR011014">
    <property type="entry name" value="MscS_channel_TM-2"/>
</dbReference>
<dbReference type="PANTHER" id="PTHR30221">
    <property type="entry name" value="SMALL-CONDUCTANCE MECHANOSENSITIVE CHANNEL"/>
    <property type="match status" value="1"/>
</dbReference>
<organism evidence="10 11">
    <name type="scientific">Aliidongia dinghuensis</name>
    <dbReference type="NCBI Taxonomy" id="1867774"/>
    <lineage>
        <taxon>Bacteria</taxon>
        <taxon>Pseudomonadati</taxon>
        <taxon>Pseudomonadota</taxon>
        <taxon>Alphaproteobacteria</taxon>
        <taxon>Rhodospirillales</taxon>
        <taxon>Dongiaceae</taxon>
        <taxon>Aliidongia</taxon>
    </lineage>
</organism>
<evidence type="ECO:0000259" key="9">
    <source>
        <dbReference type="Pfam" id="PF21088"/>
    </source>
</evidence>
<dbReference type="InterPro" id="IPR023408">
    <property type="entry name" value="MscS_beta-dom_sf"/>
</dbReference>
<dbReference type="Pfam" id="PF00924">
    <property type="entry name" value="MS_channel_2nd"/>
    <property type="match status" value="1"/>
</dbReference>
<dbReference type="SUPFAM" id="SSF82689">
    <property type="entry name" value="Mechanosensitive channel protein MscS (YggB), C-terminal domain"/>
    <property type="match status" value="1"/>
</dbReference>
<dbReference type="EMBL" id="BMJQ01000023">
    <property type="protein sequence ID" value="GGF45955.1"/>
    <property type="molecule type" value="Genomic_DNA"/>
</dbReference>
<dbReference type="PANTHER" id="PTHR30221:SF1">
    <property type="entry name" value="SMALL-CONDUCTANCE MECHANOSENSITIVE CHANNEL"/>
    <property type="match status" value="1"/>
</dbReference>
<dbReference type="GO" id="GO:0008381">
    <property type="term" value="F:mechanosensitive monoatomic ion channel activity"/>
    <property type="evidence" value="ECO:0007669"/>
    <property type="project" value="InterPro"/>
</dbReference>
<dbReference type="SUPFAM" id="SSF50182">
    <property type="entry name" value="Sm-like ribonucleoproteins"/>
    <property type="match status" value="1"/>
</dbReference>
<dbReference type="GO" id="GO:0005886">
    <property type="term" value="C:plasma membrane"/>
    <property type="evidence" value="ECO:0007669"/>
    <property type="project" value="UniProtKB-SubCell"/>
</dbReference>
<comment type="similarity">
    <text evidence="2 7">Belongs to the MscS (TC 1.A.23) family.</text>
</comment>
<dbReference type="InterPro" id="IPR010920">
    <property type="entry name" value="LSM_dom_sf"/>
</dbReference>
<name>A0A8J2Z0B9_9PROT</name>
<dbReference type="SUPFAM" id="SSF82861">
    <property type="entry name" value="Mechanosensitive channel protein MscS (YggB), transmembrane region"/>
    <property type="match status" value="1"/>
</dbReference>
<keyword evidence="6 7" id="KW-0472">Membrane</keyword>
<dbReference type="RefSeq" id="WP_189051934.1">
    <property type="nucleotide sequence ID" value="NZ_BMJQ01000023.1"/>
</dbReference>
<dbReference type="Pfam" id="PF21088">
    <property type="entry name" value="MS_channel_1st"/>
    <property type="match status" value="1"/>
</dbReference>
<reference evidence="10" key="1">
    <citation type="journal article" date="2014" name="Int. J. Syst. Evol. Microbiol.">
        <title>Complete genome sequence of Corynebacterium casei LMG S-19264T (=DSM 44701T), isolated from a smear-ripened cheese.</title>
        <authorList>
            <consortium name="US DOE Joint Genome Institute (JGI-PGF)"/>
            <person name="Walter F."/>
            <person name="Albersmeier A."/>
            <person name="Kalinowski J."/>
            <person name="Ruckert C."/>
        </authorList>
    </citation>
    <scope>NUCLEOTIDE SEQUENCE</scope>
    <source>
        <strain evidence="10">CGMCC 1.15725</strain>
    </source>
</reference>
<feature type="transmembrane region" description="Helical" evidence="7">
    <location>
        <begin position="69"/>
        <end position="88"/>
    </location>
</feature>
<dbReference type="Pfam" id="PF05552">
    <property type="entry name" value="MS_channel_1st_1"/>
    <property type="match status" value="1"/>
</dbReference>